<keyword evidence="3" id="KW-1185">Reference proteome</keyword>
<proteinExistence type="predicted"/>
<comment type="caution">
    <text evidence="2">The sequence shown here is derived from an EMBL/GenBank/DDBJ whole genome shotgun (WGS) entry which is preliminary data.</text>
</comment>
<dbReference type="Proteomes" id="UP000004524">
    <property type="component" value="Unassembled WGS sequence"/>
</dbReference>
<evidence type="ECO:0000259" key="1">
    <source>
        <dbReference type="Pfam" id="PF00534"/>
    </source>
</evidence>
<feature type="domain" description="Glycosyl transferase family 1" evidence="1">
    <location>
        <begin position="196"/>
        <end position="356"/>
    </location>
</feature>
<accession>D8DY99</accession>
<dbReference type="PANTHER" id="PTHR12526">
    <property type="entry name" value="GLYCOSYLTRANSFERASE"/>
    <property type="match status" value="1"/>
</dbReference>
<keyword evidence="2" id="KW-0808">Transferase</keyword>
<sequence length="379" mass="44585">MRYWPVYGGGETITVTLSNEFVKRGHNVFIAYTYYNTIDPMPYSLADKIKSKKLYTIEGYKKNDIDQLRKYIIDNDIDIMINQWGNTTLCDLARKGTKCKLITCWHLSVLLPLGDEMNWKRRLTQPILGKKFFERRWHNNQMANHLNNYRRSDKYVFLAKSFMDEYQAISGIEDKANKFYAINNPLTYHYEYDMENFEQKKKEVLYVGRIFEYQKRVSYVLKIWKIIESNCEFSDWNLKIVGDGPDMEVSKRLACQLGLRQVTFEGFKDPKPYYLDASIFFMTSAMEGFGMTLVEAQQYGVVPVVMDTYSSLHEIIESGKNGIIIPDNDLDGYAKAVEKLMLEPEYRKQLAENALKTCKKFTVEHIAEEWENLFNQMKK</sequence>
<organism evidence="2 3">
    <name type="scientific">Segatella baroniae B14</name>
    <dbReference type="NCBI Taxonomy" id="752555"/>
    <lineage>
        <taxon>Bacteria</taxon>
        <taxon>Pseudomonadati</taxon>
        <taxon>Bacteroidota</taxon>
        <taxon>Bacteroidia</taxon>
        <taxon>Bacteroidales</taxon>
        <taxon>Prevotellaceae</taxon>
        <taxon>Segatella</taxon>
    </lineage>
</organism>
<dbReference type="InterPro" id="IPR001296">
    <property type="entry name" value="Glyco_trans_1"/>
</dbReference>
<gene>
    <name evidence="2" type="ORF">PBR_0484</name>
</gene>
<dbReference type="Gene3D" id="3.40.50.2000">
    <property type="entry name" value="Glycogen Phosphorylase B"/>
    <property type="match status" value="2"/>
</dbReference>
<dbReference type="AlphaFoldDB" id="D8DY99"/>
<dbReference type="GO" id="GO:0016757">
    <property type="term" value="F:glycosyltransferase activity"/>
    <property type="evidence" value="ECO:0007669"/>
    <property type="project" value="InterPro"/>
</dbReference>
<evidence type="ECO:0000313" key="3">
    <source>
        <dbReference type="Proteomes" id="UP000004524"/>
    </source>
</evidence>
<dbReference type="Pfam" id="PF00534">
    <property type="entry name" value="Glycos_transf_1"/>
    <property type="match status" value="1"/>
</dbReference>
<dbReference type="EMBL" id="ADWO01000069">
    <property type="protein sequence ID" value="EFI71586.1"/>
    <property type="molecule type" value="Genomic_DNA"/>
</dbReference>
<protein>
    <submittedName>
        <fullName evidence="2">Putative glycosyltransferase</fullName>
    </submittedName>
</protein>
<evidence type="ECO:0000313" key="2">
    <source>
        <dbReference type="EMBL" id="EFI71586.1"/>
    </source>
</evidence>
<dbReference type="SUPFAM" id="SSF53756">
    <property type="entry name" value="UDP-Glycosyltransferase/glycogen phosphorylase"/>
    <property type="match status" value="1"/>
</dbReference>
<reference evidence="2 3" key="1">
    <citation type="journal article" date="2010" name="Microb. Ecol.">
        <title>Comparative genome analysis of Prevotella ruminicola and Prevotella bryantii: insights into their environmental niche.</title>
        <authorList>
            <consortium name="North American Consortium for Rumen Bacteria"/>
            <person name="Purushe J."/>
            <person name="Fouts D.E."/>
            <person name="Morrison M."/>
            <person name="White B.A."/>
            <person name="Mackie R.I."/>
            <person name="Coutinho P.M."/>
            <person name="Henrissat B."/>
            <person name="Nelson K.E."/>
        </authorList>
    </citation>
    <scope>NUCLEOTIDE SEQUENCE [LARGE SCALE GENOMIC DNA]</scope>
    <source>
        <strain evidence="2 3">B14</strain>
    </source>
</reference>
<dbReference type="PANTHER" id="PTHR12526:SF628">
    <property type="entry name" value="MANNOSYLGLUCOSYLGLYCERATE SYNTHASE"/>
    <property type="match status" value="1"/>
</dbReference>
<name>D8DY99_9BACT</name>